<reference evidence="2 3" key="1">
    <citation type="submission" date="2017-04" db="EMBL/GenBank/DDBJ databases">
        <title>Draft genome sequence of Marssonina coronaria NL1: causal agent of apple blotch.</title>
        <authorList>
            <person name="Cheng Q."/>
        </authorList>
    </citation>
    <scope>NUCLEOTIDE SEQUENCE [LARGE SCALE GENOMIC DNA]</scope>
    <source>
        <strain evidence="2 3">NL1</strain>
    </source>
</reference>
<dbReference type="AlphaFoldDB" id="A0A218ZHT7"/>
<comment type="caution">
    <text evidence="2">The sequence shown here is derived from an EMBL/GenBank/DDBJ whole genome shotgun (WGS) entry which is preliminary data.</text>
</comment>
<sequence>MAEQGSTREGSITMPRVPLNASRNAPPISRARPPKTVGYHVKGTRLVEGQLYDGRQDFESRSSRLIEYPRHPHQQLSTHAVCESRTAKGVTKTELPLWNRFISSQSPHVPHALVHADTVRRNLPTDSPPHGQGADHGPPEREGESEVES</sequence>
<evidence type="ECO:0000313" key="3">
    <source>
        <dbReference type="Proteomes" id="UP000242519"/>
    </source>
</evidence>
<keyword evidence="3" id="KW-1185">Reference proteome</keyword>
<feature type="region of interest" description="Disordered" evidence="1">
    <location>
        <begin position="1"/>
        <end position="36"/>
    </location>
</feature>
<accession>A0A218ZHT7</accession>
<feature type="compositionally biased region" description="Polar residues" evidence="1">
    <location>
        <begin position="1"/>
        <end position="10"/>
    </location>
</feature>
<dbReference type="Proteomes" id="UP000242519">
    <property type="component" value="Unassembled WGS sequence"/>
</dbReference>
<dbReference type="EMBL" id="MZNU01000020">
    <property type="protein sequence ID" value="OWP07170.1"/>
    <property type="molecule type" value="Genomic_DNA"/>
</dbReference>
<evidence type="ECO:0000313" key="2">
    <source>
        <dbReference type="EMBL" id="OWP07170.1"/>
    </source>
</evidence>
<protein>
    <submittedName>
        <fullName evidence="2">Uncharacterized protein</fullName>
    </submittedName>
</protein>
<feature type="compositionally biased region" description="Basic and acidic residues" evidence="1">
    <location>
        <begin position="137"/>
        <end position="149"/>
    </location>
</feature>
<gene>
    <name evidence="2" type="ORF">B2J93_6750</name>
</gene>
<proteinExistence type="predicted"/>
<name>A0A218ZHT7_9HELO</name>
<evidence type="ECO:0000256" key="1">
    <source>
        <dbReference type="SAM" id="MobiDB-lite"/>
    </source>
</evidence>
<feature type="region of interest" description="Disordered" evidence="1">
    <location>
        <begin position="117"/>
        <end position="149"/>
    </location>
</feature>
<dbReference type="InParanoid" id="A0A218ZHT7"/>
<organism evidence="2 3">
    <name type="scientific">Diplocarpon coronariae</name>
    <dbReference type="NCBI Taxonomy" id="2795749"/>
    <lineage>
        <taxon>Eukaryota</taxon>
        <taxon>Fungi</taxon>
        <taxon>Dikarya</taxon>
        <taxon>Ascomycota</taxon>
        <taxon>Pezizomycotina</taxon>
        <taxon>Leotiomycetes</taxon>
        <taxon>Helotiales</taxon>
        <taxon>Drepanopezizaceae</taxon>
        <taxon>Diplocarpon</taxon>
    </lineage>
</organism>